<proteinExistence type="predicted"/>
<organism evidence="1 2">
    <name type="scientific">Adhaeribacter radiodurans</name>
    <dbReference type="NCBI Taxonomy" id="2745197"/>
    <lineage>
        <taxon>Bacteria</taxon>
        <taxon>Pseudomonadati</taxon>
        <taxon>Bacteroidota</taxon>
        <taxon>Cytophagia</taxon>
        <taxon>Cytophagales</taxon>
        <taxon>Hymenobacteraceae</taxon>
        <taxon>Adhaeribacter</taxon>
    </lineage>
</organism>
<name>A0A7L7L381_9BACT</name>
<dbReference type="EMBL" id="CP055153">
    <property type="protein sequence ID" value="QMU27257.1"/>
    <property type="molecule type" value="Genomic_DNA"/>
</dbReference>
<dbReference type="Proteomes" id="UP000514509">
    <property type="component" value="Chromosome"/>
</dbReference>
<gene>
    <name evidence="1" type="ORF">HUW48_04060</name>
</gene>
<evidence type="ECO:0000313" key="1">
    <source>
        <dbReference type="EMBL" id="QMU27257.1"/>
    </source>
</evidence>
<accession>A0A7L7L381</accession>
<evidence type="ECO:0000313" key="2">
    <source>
        <dbReference type="Proteomes" id="UP000514509"/>
    </source>
</evidence>
<keyword evidence="2" id="KW-1185">Reference proteome</keyword>
<dbReference type="RefSeq" id="WP_182414454.1">
    <property type="nucleotide sequence ID" value="NZ_CP055153.1"/>
</dbReference>
<reference evidence="1 2" key="1">
    <citation type="submission" date="2020-08" db="EMBL/GenBank/DDBJ databases">
        <title>Adhaeribacter dokdonensis sp. nov., isolated from the rhizosphere of Elymus tsukushiensis, a plant native to the Dokdo Islands, Republic of Korea.</title>
        <authorList>
            <person name="Ghim S.Y."/>
        </authorList>
    </citation>
    <scope>NUCLEOTIDE SEQUENCE [LARGE SCALE GENOMIC DNA]</scope>
    <source>
        <strain evidence="1 2">KUDC8001</strain>
    </source>
</reference>
<dbReference type="KEGG" id="add:HUW48_04060"/>
<sequence length="167" mass="18707">MKKLIFLIIPIVFNLLSCKKDDGGVGKNVEIYLLKNYQVMPGKCQVNPLSSVLQDTATVKNQDILQYSKTDYQFKLSDIAIQKVKTFKDKTPFAVTVDKQVVYYGFFKPNFSSSSCDNSITMDITTATENKISVNLGYPGPLQGVTIDDQRNNPNLIRALKNQGKLN</sequence>
<protein>
    <submittedName>
        <fullName evidence="1">Uncharacterized protein</fullName>
    </submittedName>
</protein>
<dbReference type="AlphaFoldDB" id="A0A7L7L381"/>